<sequence>MELLNSRSWTNEKHVKFLNSMEESFVRAMFEKKKDHRRPPRLDRYFPDTSDSTLDLKTSSRISKNHNSSQGGRMGGRCHKRSRMLSSQPSIASQDQVVPQIKIRTVDDKDEIEHHKAPQLARSAPIN</sequence>
<name>A0A498KJR5_MALDO</name>
<proteinExistence type="predicted"/>
<dbReference type="Proteomes" id="UP000290289">
    <property type="component" value="Chromosome 1"/>
</dbReference>
<dbReference type="GO" id="GO:0009409">
    <property type="term" value="P:response to cold"/>
    <property type="evidence" value="ECO:0007669"/>
    <property type="project" value="InterPro"/>
</dbReference>
<evidence type="ECO:0000313" key="3">
    <source>
        <dbReference type="Proteomes" id="UP000290289"/>
    </source>
</evidence>
<reference evidence="2 3" key="1">
    <citation type="submission" date="2018-10" db="EMBL/GenBank/DDBJ databases">
        <title>A high-quality apple genome assembly.</title>
        <authorList>
            <person name="Hu J."/>
        </authorList>
    </citation>
    <scope>NUCLEOTIDE SEQUENCE [LARGE SCALE GENOMIC DNA]</scope>
    <source>
        <strain evidence="3">cv. HFTH1</strain>
        <tissue evidence="2">Young leaf</tissue>
    </source>
</reference>
<organism evidence="2 3">
    <name type="scientific">Malus domestica</name>
    <name type="common">Apple</name>
    <name type="synonym">Pyrus malus</name>
    <dbReference type="NCBI Taxonomy" id="3750"/>
    <lineage>
        <taxon>Eukaryota</taxon>
        <taxon>Viridiplantae</taxon>
        <taxon>Streptophyta</taxon>
        <taxon>Embryophyta</taxon>
        <taxon>Tracheophyta</taxon>
        <taxon>Spermatophyta</taxon>
        <taxon>Magnoliopsida</taxon>
        <taxon>eudicotyledons</taxon>
        <taxon>Gunneridae</taxon>
        <taxon>Pentapetalae</taxon>
        <taxon>rosids</taxon>
        <taxon>fabids</taxon>
        <taxon>Rosales</taxon>
        <taxon>Rosaceae</taxon>
        <taxon>Amygdaloideae</taxon>
        <taxon>Maleae</taxon>
        <taxon>Malus</taxon>
    </lineage>
</organism>
<evidence type="ECO:0000256" key="1">
    <source>
        <dbReference type="SAM" id="MobiDB-lite"/>
    </source>
</evidence>
<dbReference type="Gramene" id="mRNA:MD01G0162200">
    <property type="protein sequence ID" value="mRNA:MD01G0162200"/>
    <property type="gene ID" value="MD01G0162200"/>
</dbReference>
<dbReference type="OrthoDB" id="751338at2759"/>
<comment type="caution">
    <text evidence="2">The sequence shown here is derived from an EMBL/GenBank/DDBJ whole genome shotgun (WGS) entry which is preliminary data.</text>
</comment>
<feature type="compositionally biased region" description="Polar residues" evidence="1">
    <location>
        <begin position="61"/>
        <end position="71"/>
    </location>
</feature>
<dbReference type="InterPro" id="IPR044678">
    <property type="entry name" value="COR27/28"/>
</dbReference>
<accession>A0A498KJR5</accession>
<evidence type="ECO:0000313" key="2">
    <source>
        <dbReference type="EMBL" id="RXI08429.1"/>
    </source>
</evidence>
<feature type="region of interest" description="Disordered" evidence="1">
    <location>
        <begin position="32"/>
        <end position="127"/>
    </location>
</feature>
<dbReference type="AlphaFoldDB" id="A0A498KJR5"/>
<feature type="compositionally biased region" description="Basic and acidic residues" evidence="1">
    <location>
        <begin position="104"/>
        <end position="116"/>
    </location>
</feature>
<feature type="compositionally biased region" description="Polar residues" evidence="1">
    <location>
        <begin position="84"/>
        <end position="97"/>
    </location>
</feature>
<dbReference type="PANTHER" id="PTHR33676:SF15">
    <property type="entry name" value="OS02G0674233 PROTEIN"/>
    <property type="match status" value="1"/>
</dbReference>
<feature type="compositionally biased region" description="Low complexity" evidence="1">
    <location>
        <begin position="48"/>
        <end position="60"/>
    </location>
</feature>
<dbReference type="GO" id="GO:0042752">
    <property type="term" value="P:regulation of circadian rhythm"/>
    <property type="evidence" value="ECO:0007669"/>
    <property type="project" value="InterPro"/>
</dbReference>
<protein>
    <submittedName>
        <fullName evidence="2">Uncharacterized protein</fullName>
    </submittedName>
</protein>
<gene>
    <name evidence="2" type="ORF">DVH24_022573</name>
</gene>
<dbReference type="PANTHER" id="PTHR33676">
    <property type="entry name" value="COLD REGULATED PROTEIN 27"/>
    <property type="match status" value="1"/>
</dbReference>
<dbReference type="EMBL" id="RDQH01000327">
    <property type="protein sequence ID" value="RXI08429.1"/>
    <property type="molecule type" value="Genomic_DNA"/>
</dbReference>
<keyword evidence="3" id="KW-1185">Reference proteome</keyword>